<dbReference type="Proteomes" id="UP000011115">
    <property type="component" value="Unassembled WGS sequence"/>
</dbReference>
<keyword evidence="3" id="KW-1185">Reference proteome</keyword>
<keyword evidence="1" id="KW-0472">Membrane</keyword>
<keyword evidence="1" id="KW-1133">Transmembrane helix</keyword>
<evidence type="ECO:0000256" key="1">
    <source>
        <dbReference type="SAM" id="Phobius"/>
    </source>
</evidence>
<reference evidence="3" key="1">
    <citation type="journal article" date="2011" name="Nature">
        <title>Genome sequence and analysis of the tuber crop potato.</title>
        <authorList>
            <consortium name="The Potato Genome Sequencing Consortium"/>
        </authorList>
    </citation>
    <scope>NUCLEOTIDE SEQUENCE [LARGE SCALE GENOMIC DNA]</scope>
    <source>
        <strain evidence="3">cv. DM1-3 516 R44</strain>
    </source>
</reference>
<accession>M1DNT5</accession>
<evidence type="ECO:0000313" key="2">
    <source>
        <dbReference type="EnsemblPlants" id="PGSC0003DMT400091971"/>
    </source>
</evidence>
<reference evidence="2" key="2">
    <citation type="submission" date="2015-06" db="UniProtKB">
        <authorList>
            <consortium name="EnsemblPlants"/>
        </authorList>
    </citation>
    <scope>IDENTIFICATION</scope>
    <source>
        <strain evidence="2">DM1-3 516 R44</strain>
    </source>
</reference>
<dbReference type="Gramene" id="PGSC0003DMT400091971">
    <property type="protein sequence ID" value="PGSC0003DMT400091971"/>
    <property type="gene ID" value="PGSC0003DMG400041542"/>
</dbReference>
<dbReference type="AlphaFoldDB" id="M1DNT5"/>
<dbReference type="InParanoid" id="M1DNT5"/>
<organism evidence="2 3">
    <name type="scientific">Solanum tuberosum</name>
    <name type="common">Potato</name>
    <dbReference type="NCBI Taxonomy" id="4113"/>
    <lineage>
        <taxon>Eukaryota</taxon>
        <taxon>Viridiplantae</taxon>
        <taxon>Streptophyta</taxon>
        <taxon>Embryophyta</taxon>
        <taxon>Tracheophyta</taxon>
        <taxon>Spermatophyta</taxon>
        <taxon>Magnoliopsida</taxon>
        <taxon>eudicotyledons</taxon>
        <taxon>Gunneridae</taxon>
        <taxon>Pentapetalae</taxon>
        <taxon>asterids</taxon>
        <taxon>lamiids</taxon>
        <taxon>Solanales</taxon>
        <taxon>Solanaceae</taxon>
        <taxon>Solanoideae</taxon>
        <taxon>Solaneae</taxon>
        <taxon>Solanum</taxon>
    </lineage>
</organism>
<protein>
    <submittedName>
        <fullName evidence="2">Uncharacterized protein</fullName>
    </submittedName>
</protein>
<feature type="transmembrane region" description="Helical" evidence="1">
    <location>
        <begin position="58"/>
        <end position="74"/>
    </location>
</feature>
<dbReference type="HOGENOM" id="CLU_2531878_0_0_1"/>
<sequence>MAKVVKWPSLAKPGKVCVSRGVAGLNSTSWVESRHVGFFGKLGQASRNTWQFVEGPHLIFNFILYLMFASIIVGEKFEIAEGTR</sequence>
<dbReference type="PaxDb" id="4113-PGSC0003DMT400091971"/>
<evidence type="ECO:0000313" key="3">
    <source>
        <dbReference type="Proteomes" id="UP000011115"/>
    </source>
</evidence>
<name>M1DNT5_SOLTU</name>
<dbReference type="EnsemblPlants" id="PGSC0003DMT400091971">
    <property type="protein sequence ID" value="PGSC0003DMT400091971"/>
    <property type="gene ID" value="PGSC0003DMG400041542"/>
</dbReference>
<proteinExistence type="predicted"/>
<keyword evidence="1" id="KW-0812">Transmembrane</keyword>